<dbReference type="GO" id="GO:0000977">
    <property type="term" value="F:RNA polymerase II transcription regulatory region sequence-specific DNA binding"/>
    <property type="evidence" value="ECO:0007669"/>
    <property type="project" value="TreeGrafter"/>
</dbReference>
<feature type="compositionally biased region" description="Polar residues" evidence="4">
    <location>
        <begin position="143"/>
        <end position="152"/>
    </location>
</feature>
<comment type="subcellular location">
    <subcellularLocation>
        <location evidence="1 2 3">Nucleus</location>
    </subcellularLocation>
</comment>
<keyword evidence="7" id="KW-1185">Reference proteome</keyword>
<evidence type="ECO:0000256" key="1">
    <source>
        <dbReference type="ARBA" id="ARBA00004123"/>
    </source>
</evidence>
<dbReference type="AlphaFoldDB" id="A0AAD4MP49"/>
<evidence type="ECO:0000256" key="4">
    <source>
        <dbReference type="SAM" id="MobiDB-lite"/>
    </source>
</evidence>
<dbReference type="EMBL" id="JAKKPZ010000123">
    <property type="protein sequence ID" value="KAI1701233.1"/>
    <property type="molecule type" value="Genomic_DNA"/>
</dbReference>
<dbReference type="CDD" id="cd00086">
    <property type="entry name" value="homeodomain"/>
    <property type="match status" value="1"/>
</dbReference>
<feature type="compositionally biased region" description="Polar residues" evidence="4">
    <location>
        <begin position="172"/>
        <end position="189"/>
    </location>
</feature>
<keyword evidence="2 3" id="KW-0238">DNA-binding</keyword>
<dbReference type="SUPFAM" id="SSF46689">
    <property type="entry name" value="Homeodomain-like"/>
    <property type="match status" value="1"/>
</dbReference>
<protein>
    <submittedName>
        <fullName evidence="6">Homeobox domain-containing protein</fullName>
    </submittedName>
</protein>
<proteinExistence type="predicted"/>
<sequence length="394" mass="42439">MDILIPSATKLEVPSALSTPVFFPEADSSPTPHSNSTIPFTLASFLSTVSRTGSRCSSLNTLLSPTITTTTADMYGKNNEGNSSLDDFLQSLSTSPTSVFKHSSSLADLISPNAELSQNPHTEEIFQSKPPAKAHVSSRDSGRSTSPISPLTSVSGFPASEVFGSLGSLKTVDSSNSKSLMSGQMSGDSSDLDIDDQQPQHENFSLSYATAPASATSRLFQDLPFSSSSIFPDMPNPSMAFGQNNLCLANIGDLLAQQISMGQAFGFHNAAIAGLFTTNRNDVTTRESLSRFIELPESKVQVWLKNRRAKHRKQLRNLPTENGSISQVMGTTDFRGSPNMQKENEMINFASLFPATLSTGLSSISDIDAKNFFSSQSLQRSIFENLMRTSQSSL</sequence>
<evidence type="ECO:0000313" key="6">
    <source>
        <dbReference type="EMBL" id="KAI1701233.1"/>
    </source>
</evidence>
<dbReference type="Proteomes" id="UP001201812">
    <property type="component" value="Unassembled WGS sequence"/>
</dbReference>
<dbReference type="InterPro" id="IPR001356">
    <property type="entry name" value="HD"/>
</dbReference>
<dbReference type="GO" id="GO:0000981">
    <property type="term" value="F:DNA-binding transcription factor activity, RNA polymerase II-specific"/>
    <property type="evidence" value="ECO:0007669"/>
    <property type="project" value="TreeGrafter"/>
</dbReference>
<accession>A0AAD4MP49</accession>
<dbReference type="Pfam" id="PF00046">
    <property type="entry name" value="Homeodomain"/>
    <property type="match status" value="1"/>
</dbReference>
<dbReference type="InterPro" id="IPR050649">
    <property type="entry name" value="Paired_Homeobox_TFs"/>
</dbReference>
<reference evidence="6" key="1">
    <citation type="submission" date="2022-01" db="EMBL/GenBank/DDBJ databases">
        <title>Genome Sequence Resource for Two Populations of Ditylenchus destructor, the Migratory Endoparasitic Phytonematode.</title>
        <authorList>
            <person name="Zhang H."/>
            <person name="Lin R."/>
            <person name="Xie B."/>
        </authorList>
    </citation>
    <scope>NUCLEOTIDE SEQUENCE</scope>
    <source>
        <strain evidence="6">BazhouSP</strain>
    </source>
</reference>
<dbReference type="PANTHER" id="PTHR24329:SF543">
    <property type="entry name" value="FI01017P-RELATED"/>
    <property type="match status" value="1"/>
</dbReference>
<keyword evidence="2 3" id="KW-0371">Homeobox</keyword>
<dbReference type="InterPro" id="IPR009057">
    <property type="entry name" value="Homeodomain-like_sf"/>
</dbReference>
<evidence type="ECO:0000256" key="3">
    <source>
        <dbReference type="RuleBase" id="RU000682"/>
    </source>
</evidence>
<dbReference type="PANTHER" id="PTHR24329">
    <property type="entry name" value="HOMEOBOX PROTEIN ARISTALESS"/>
    <property type="match status" value="1"/>
</dbReference>
<dbReference type="GO" id="GO:0005634">
    <property type="term" value="C:nucleus"/>
    <property type="evidence" value="ECO:0007669"/>
    <property type="project" value="UniProtKB-SubCell"/>
</dbReference>
<dbReference type="Gene3D" id="1.10.10.60">
    <property type="entry name" value="Homeodomain-like"/>
    <property type="match status" value="1"/>
</dbReference>
<evidence type="ECO:0000313" key="7">
    <source>
        <dbReference type="Proteomes" id="UP001201812"/>
    </source>
</evidence>
<organism evidence="6 7">
    <name type="scientific">Ditylenchus destructor</name>
    <dbReference type="NCBI Taxonomy" id="166010"/>
    <lineage>
        <taxon>Eukaryota</taxon>
        <taxon>Metazoa</taxon>
        <taxon>Ecdysozoa</taxon>
        <taxon>Nematoda</taxon>
        <taxon>Chromadorea</taxon>
        <taxon>Rhabditida</taxon>
        <taxon>Tylenchina</taxon>
        <taxon>Tylenchomorpha</taxon>
        <taxon>Sphaerularioidea</taxon>
        <taxon>Anguinidae</taxon>
        <taxon>Anguininae</taxon>
        <taxon>Ditylenchus</taxon>
    </lineage>
</organism>
<feature type="region of interest" description="Disordered" evidence="4">
    <location>
        <begin position="172"/>
        <end position="197"/>
    </location>
</feature>
<dbReference type="PROSITE" id="PS50071">
    <property type="entry name" value="HOMEOBOX_2"/>
    <property type="match status" value="1"/>
</dbReference>
<evidence type="ECO:0000259" key="5">
    <source>
        <dbReference type="PROSITE" id="PS50071"/>
    </source>
</evidence>
<feature type="domain" description="Homeobox" evidence="5">
    <location>
        <begin position="286"/>
        <end position="314"/>
    </location>
</feature>
<feature type="region of interest" description="Disordered" evidence="4">
    <location>
        <begin position="119"/>
        <end position="152"/>
    </location>
</feature>
<name>A0AAD4MP49_9BILA</name>
<gene>
    <name evidence="6" type="ORF">DdX_16192</name>
</gene>
<evidence type="ECO:0000256" key="2">
    <source>
        <dbReference type="PROSITE-ProRule" id="PRU00108"/>
    </source>
</evidence>
<feature type="DNA-binding region" description="Homeobox" evidence="2">
    <location>
        <begin position="288"/>
        <end position="315"/>
    </location>
</feature>
<keyword evidence="2 3" id="KW-0539">Nucleus</keyword>
<comment type="caution">
    <text evidence="6">The sequence shown here is derived from an EMBL/GenBank/DDBJ whole genome shotgun (WGS) entry which is preliminary data.</text>
</comment>